<dbReference type="HAMAP" id="MF_00238">
    <property type="entry name" value="Cytidyl_kinase_type1"/>
    <property type="match status" value="1"/>
</dbReference>
<evidence type="ECO:0000256" key="5">
    <source>
        <dbReference type="ARBA" id="ARBA00022840"/>
    </source>
</evidence>
<dbReference type="GO" id="GO:0005829">
    <property type="term" value="C:cytosol"/>
    <property type="evidence" value="ECO:0007669"/>
    <property type="project" value="TreeGrafter"/>
</dbReference>
<dbReference type="PANTHER" id="PTHR21299:SF2">
    <property type="entry name" value="CYTIDYLATE KINASE"/>
    <property type="match status" value="1"/>
</dbReference>
<dbReference type="Proteomes" id="UP000295325">
    <property type="component" value="Unassembled WGS sequence"/>
</dbReference>
<name>A0A4V3ETH3_9CLOT</name>
<evidence type="ECO:0000313" key="11">
    <source>
        <dbReference type="Proteomes" id="UP000295325"/>
    </source>
</evidence>
<comment type="caution">
    <text evidence="10">The sequence shown here is derived from an EMBL/GenBank/DDBJ whole genome shotgun (WGS) entry which is preliminary data.</text>
</comment>
<dbReference type="GO" id="GO:0036431">
    <property type="term" value="F:dCMP kinase activity"/>
    <property type="evidence" value="ECO:0007669"/>
    <property type="project" value="InterPro"/>
</dbReference>
<dbReference type="GO" id="GO:0006220">
    <property type="term" value="P:pyrimidine nucleotide metabolic process"/>
    <property type="evidence" value="ECO:0007669"/>
    <property type="project" value="UniProtKB-UniRule"/>
</dbReference>
<dbReference type="SUPFAM" id="SSF52540">
    <property type="entry name" value="P-loop containing nucleoside triphosphate hydrolases"/>
    <property type="match status" value="1"/>
</dbReference>
<reference evidence="10 11" key="1">
    <citation type="submission" date="2019-03" db="EMBL/GenBank/DDBJ databases">
        <title>Genomic Encyclopedia of Type Strains, Phase IV (KMG-IV): sequencing the most valuable type-strain genomes for metagenomic binning, comparative biology and taxonomic classification.</title>
        <authorList>
            <person name="Goeker M."/>
        </authorList>
    </citation>
    <scope>NUCLEOTIDE SEQUENCE [LARGE SCALE GENOMIC DNA]</scope>
    <source>
        <strain evidence="10 11">DSM 24455</strain>
    </source>
</reference>
<evidence type="ECO:0000256" key="2">
    <source>
        <dbReference type="ARBA" id="ARBA00022679"/>
    </source>
</evidence>
<comment type="similarity">
    <text evidence="1 8">Belongs to the cytidylate kinase family. Type 1 subfamily.</text>
</comment>
<evidence type="ECO:0000256" key="3">
    <source>
        <dbReference type="ARBA" id="ARBA00022741"/>
    </source>
</evidence>
<dbReference type="GO" id="GO:0036430">
    <property type="term" value="F:CMP kinase activity"/>
    <property type="evidence" value="ECO:0007669"/>
    <property type="project" value="RHEA"/>
</dbReference>
<dbReference type="InterPro" id="IPR027417">
    <property type="entry name" value="P-loop_NTPase"/>
</dbReference>
<dbReference type="CDD" id="cd02020">
    <property type="entry name" value="CMPK"/>
    <property type="match status" value="1"/>
</dbReference>
<evidence type="ECO:0000259" key="9">
    <source>
        <dbReference type="Pfam" id="PF02224"/>
    </source>
</evidence>
<evidence type="ECO:0000313" key="10">
    <source>
        <dbReference type="EMBL" id="TDT61879.1"/>
    </source>
</evidence>
<comment type="subcellular location">
    <subcellularLocation>
        <location evidence="8">Cytoplasm</location>
    </subcellularLocation>
</comment>
<keyword evidence="5 8" id="KW-0067">ATP-binding</keyword>
<proteinExistence type="inferred from homology"/>
<dbReference type="Gene3D" id="3.40.50.300">
    <property type="entry name" value="P-loop containing nucleotide triphosphate hydrolases"/>
    <property type="match status" value="1"/>
</dbReference>
<keyword evidence="11" id="KW-1185">Reference proteome</keyword>
<accession>A0A4V3ETH3</accession>
<sequence>MNRLVIAVDGPAGAGKSTISKAIAKRLNIEYIDTGAMYRAVTLKLLRSNVDFDDEASIKDILSKIDINLSEGKVYLDGEDVSEEIRMPYISSRVSEVAAMPLVREKLVEIQRKMASTKSVIMDGRDIGTNVLRDEANLKVYLTASVRERGNRRYKELKEKGLEVTLEDICREIENRDKYDMSREINPLCKAEDAVLVDTTGKSIEQVVQEIIRLVGNIGGKSNVL</sequence>
<dbReference type="InterPro" id="IPR011994">
    <property type="entry name" value="Cytidylate_kinase_dom"/>
</dbReference>
<dbReference type="EC" id="2.7.4.25" evidence="8"/>
<dbReference type="EMBL" id="SOAZ01000005">
    <property type="protein sequence ID" value="TDT61879.1"/>
    <property type="molecule type" value="Genomic_DNA"/>
</dbReference>
<comment type="catalytic activity">
    <reaction evidence="7 8">
        <text>CMP + ATP = CDP + ADP</text>
        <dbReference type="Rhea" id="RHEA:11600"/>
        <dbReference type="ChEBI" id="CHEBI:30616"/>
        <dbReference type="ChEBI" id="CHEBI:58069"/>
        <dbReference type="ChEBI" id="CHEBI:60377"/>
        <dbReference type="ChEBI" id="CHEBI:456216"/>
        <dbReference type="EC" id="2.7.4.25"/>
    </reaction>
</comment>
<keyword evidence="2 8" id="KW-0808">Transferase</keyword>
<dbReference type="PANTHER" id="PTHR21299">
    <property type="entry name" value="CYTIDYLATE KINASE/PANTOATE-BETA-ALANINE LIGASE"/>
    <property type="match status" value="1"/>
</dbReference>
<comment type="catalytic activity">
    <reaction evidence="6 8">
        <text>dCMP + ATP = dCDP + ADP</text>
        <dbReference type="Rhea" id="RHEA:25094"/>
        <dbReference type="ChEBI" id="CHEBI:30616"/>
        <dbReference type="ChEBI" id="CHEBI:57566"/>
        <dbReference type="ChEBI" id="CHEBI:58593"/>
        <dbReference type="ChEBI" id="CHEBI:456216"/>
        <dbReference type="EC" id="2.7.4.25"/>
    </reaction>
</comment>
<evidence type="ECO:0000256" key="8">
    <source>
        <dbReference type="HAMAP-Rule" id="MF_00238"/>
    </source>
</evidence>
<dbReference type="Pfam" id="PF02224">
    <property type="entry name" value="Cytidylate_kin"/>
    <property type="match status" value="1"/>
</dbReference>
<feature type="binding site" evidence="8">
    <location>
        <begin position="10"/>
        <end position="18"/>
    </location>
    <ligand>
        <name>ATP</name>
        <dbReference type="ChEBI" id="CHEBI:30616"/>
    </ligand>
</feature>
<evidence type="ECO:0000256" key="6">
    <source>
        <dbReference type="ARBA" id="ARBA00047615"/>
    </source>
</evidence>
<feature type="domain" description="Cytidylate kinase" evidence="9">
    <location>
        <begin position="6"/>
        <end position="215"/>
    </location>
</feature>
<keyword evidence="4 8" id="KW-0418">Kinase</keyword>
<dbReference type="AlphaFoldDB" id="A0A4V3ETH3"/>
<dbReference type="GO" id="GO:0015949">
    <property type="term" value="P:nucleobase-containing small molecule interconversion"/>
    <property type="evidence" value="ECO:0007669"/>
    <property type="project" value="TreeGrafter"/>
</dbReference>
<gene>
    <name evidence="8" type="primary">cmk</name>
    <name evidence="10" type="ORF">EDD71_10557</name>
</gene>
<keyword evidence="3 8" id="KW-0547">Nucleotide-binding</keyword>
<evidence type="ECO:0000256" key="1">
    <source>
        <dbReference type="ARBA" id="ARBA00009427"/>
    </source>
</evidence>
<evidence type="ECO:0000256" key="7">
    <source>
        <dbReference type="ARBA" id="ARBA00048478"/>
    </source>
</evidence>
<dbReference type="RefSeq" id="WP_133627514.1">
    <property type="nucleotide sequence ID" value="NZ_SOAZ01000005.1"/>
</dbReference>
<dbReference type="GO" id="GO:0005524">
    <property type="term" value="F:ATP binding"/>
    <property type="evidence" value="ECO:0007669"/>
    <property type="project" value="UniProtKB-UniRule"/>
</dbReference>
<dbReference type="NCBIfam" id="TIGR00017">
    <property type="entry name" value="cmk"/>
    <property type="match status" value="1"/>
</dbReference>
<dbReference type="InterPro" id="IPR003136">
    <property type="entry name" value="Cytidylate_kin"/>
</dbReference>
<keyword evidence="8" id="KW-0963">Cytoplasm</keyword>
<protein>
    <recommendedName>
        <fullName evidence="8">Cytidylate kinase</fullName>
        <shortName evidence="8">CK</shortName>
        <ecNumber evidence="8">2.7.4.25</ecNumber>
    </recommendedName>
    <alternativeName>
        <fullName evidence="8">Cytidine monophosphate kinase</fullName>
        <shortName evidence="8">CMP kinase</shortName>
    </alternativeName>
</protein>
<evidence type="ECO:0000256" key="4">
    <source>
        <dbReference type="ARBA" id="ARBA00022777"/>
    </source>
</evidence>
<organism evidence="10 11">
    <name type="scientific">Fonticella tunisiensis</name>
    <dbReference type="NCBI Taxonomy" id="1096341"/>
    <lineage>
        <taxon>Bacteria</taxon>
        <taxon>Bacillati</taxon>
        <taxon>Bacillota</taxon>
        <taxon>Clostridia</taxon>
        <taxon>Eubacteriales</taxon>
        <taxon>Clostridiaceae</taxon>
        <taxon>Fonticella</taxon>
    </lineage>
</organism>
<dbReference type="OrthoDB" id="9807434at2"/>